<accession>A0A8S5PZ67</accession>
<sequence length="118" mass="13576">MWTWTKVVYSDNSSTDTFSKSYLGKDANAYYIETNQEEVLIFKTSQGNQTSPAILKIKMYKLPLTSNSEPIDFSKNYRFGYIDGDGVFNDLITEKYAEYYTFGSHEDNEASTVFSYSI</sequence>
<dbReference type="EMBL" id="BK015535">
    <property type="protein sequence ID" value="DAE11596.1"/>
    <property type="molecule type" value="Genomic_DNA"/>
</dbReference>
<protein>
    <submittedName>
        <fullName evidence="1">Uncharacterized protein</fullName>
    </submittedName>
</protein>
<proteinExistence type="predicted"/>
<reference evidence="1" key="1">
    <citation type="journal article" date="2021" name="Proc. Natl. Acad. Sci. U.S.A.">
        <title>A Catalog of Tens of Thousands of Viruses from Human Metagenomes Reveals Hidden Associations with Chronic Diseases.</title>
        <authorList>
            <person name="Tisza M.J."/>
            <person name="Buck C.B."/>
        </authorList>
    </citation>
    <scope>NUCLEOTIDE SEQUENCE</scope>
    <source>
        <strain evidence="1">Ct2vX3</strain>
    </source>
</reference>
<name>A0A8S5PZ67_9CAUD</name>
<organism evidence="1">
    <name type="scientific">Siphoviridae sp. ct2vX3</name>
    <dbReference type="NCBI Taxonomy" id="2825318"/>
    <lineage>
        <taxon>Viruses</taxon>
        <taxon>Duplodnaviria</taxon>
        <taxon>Heunggongvirae</taxon>
        <taxon>Uroviricota</taxon>
        <taxon>Caudoviricetes</taxon>
    </lineage>
</organism>
<evidence type="ECO:0000313" key="1">
    <source>
        <dbReference type="EMBL" id="DAE11596.1"/>
    </source>
</evidence>